<proteinExistence type="predicted"/>
<feature type="non-terminal residue" evidence="1">
    <location>
        <position position="34"/>
    </location>
</feature>
<protein>
    <submittedName>
        <fullName evidence="1">Uncharacterized protein</fullName>
    </submittedName>
</protein>
<comment type="caution">
    <text evidence="1">The sequence shown here is derived from an EMBL/GenBank/DDBJ whole genome shotgun (WGS) entry which is preliminary data.</text>
</comment>
<feature type="non-terminal residue" evidence="1">
    <location>
        <position position="1"/>
    </location>
</feature>
<dbReference type="EMBL" id="CAJNYT010003262">
    <property type="protein sequence ID" value="CAF3543635.1"/>
    <property type="molecule type" value="Genomic_DNA"/>
</dbReference>
<dbReference type="Proteomes" id="UP000663872">
    <property type="component" value="Unassembled WGS sequence"/>
</dbReference>
<name>A0A818JMV4_9BILA</name>
<evidence type="ECO:0000313" key="2">
    <source>
        <dbReference type="Proteomes" id="UP000663872"/>
    </source>
</evidence>
<organism evidence="1 2">
    <name type="scientific">Rotaria socialis</name>
    <dbReference type="NCBI Taxonomy" id="392032"/>
    <lineage>
        <taxon>Eukaryota</taxon>
        <taxon>Metazoa</taxon>
        <taxon>Spiralia</taxon>
        <taxon>Gnathifera</taxon>
        <taxon>Rotifera</taxon>
        <taxon>Eurotatoria</taxon>
        <taxon>Bdelloidea</taxon>
        <taxon>Philodinida</taxon>
        <taxon>Philodinidae</taxon>
        <taxon>Rotaria</taxon>
    </lineage>
</organism>
<reference evidence="1" key="1">
    <citation type="submission" date="2021-02" db="EMBL/GenBank/DDBJ databases">
        <authorList>
            <person name="Nowell W R."/>
        </authorList>
    </citation>
    <scope>NUCLEOTIDE SEQUENCE</scope>
</reference>
<sequence length="34" mass="3965">MFNSQVSSIPPVSRQQFGYRCWNVSRLTVVKHLV</sequence>
<accession>A0A818JMV4</accession>
<dbReference type="AlphaFoldDB" id="A0A818JMV4"/>
<evidence type="ECO:0000313" key="1">
    <source>
        <dbReference type="EMBL" id="CAF3543635.1"/>
    </source>
</evidence>
<gene>
    <name evidence="1" type="ORF">GRG538_LOCUS19884</name>
</gene>